<dbReference type="NCBIfam" id="TIGR01317">
    <property type="entry name" value="GOGAT_sm_gam"/>
    <property type="match status" value="1"/>
</dbReference>
<evidence type="ECO:0000259" key="6">
    <source>
        <dbReference type="Pfam" id="PF14691"/>
    </source>
</evidence>
<dbReference type="InterPro" id="IPR023753">
    <property type="entry name" value="FAD/NAD-binding_dom"/>
</dbReference>
<keyword evidence="2" id="KW-0560">Oxidoreductase</keyword>
<dbReference type="EMBL" id="DVJJ01000133">
    <property type="protein sequence ID" value="HIS65448.1"/>
    <property type="molecule type" value="Genomic_DNA"/>
</dbReference>
<dbReference type="GO" id="GO:0016639">
    <property type="term" value="F:oxidoreductase activity, acting on the CH-NH2 group of donors, NAD or NADP as acceptor"/>
    <property type="evidence" value="ECO:0007669"/>
    <property type="project" value="InterPro"/>
</dbReference>
<evidence type="ECO:0000313" key="8">
    <source>
        <dbReference type="Proteomes" id="UP000886741"/>
    </source>
</evidence>
<dbReference type="AlphaFoldDB" id="A0A9D1FAR1"/>
<reference evidence="7" key="2">
    <citation type="journal article" date="2021" name="PeerJ">
        <title>Extensive microbial diversity within the chicken gut microbiome revealed by metagenomics and culture.</title>
        <authorList>
            <person name="Gilroy R."/>
            <person name="Ravi A."/>
            <person name="Getino M."/>
            <person name="Pursley I."/>
            <person name="Horton D.L."/>
            <person name="Alikhan N.F."/>
            <person name="Baker D."/>
            <person name="Gharbi K."/>
            <person name="Hall N."/>
            <person name="Watson M."/>
            <person name="Adriaenssens E.M."/>
            <person name="Foster-Nyarko E."/>
            <person name="Jarju S."/>
            <person name="Secka A."/>
            <person name="Antonio M."/>
            <person name="Oren A."/>
            <person name="Chaudhuri R.R."/>
            <person name="La Ragione R."/>
            <person name="Hildebrand F."/>
            <person name="Pallen M.J."/>
        </authorList>
    </citation>
    <scope>NUCLEOTIDE SEQUENCE</scope>
    <source>
        <strain evidence="7">ChiBcec16-1751</strain>
    </source>
</reference>
<dbReference type="SUPFAM" id="SSF51971">
    <property type="entry name" value="Nucleotide-binding domain"/>
    <property type="match status" value="2"/>
</dbReference>
<organism evidence="7 8">
    <name type="scientific">Candidatus Avoscillospira avistercoris</name>
    <dbReference type="NCBI Taxonomy" id="2840707"/>
    <lineage>
        <taxon>Bacteria</taxon>
        <taxon>Bacillati</taxon>
        <taxon>Bacillota</taxon>
        <taxon>Clostridia</taxon>
        <taxon>Eubacteriales</taxon>
        <taxon>Oscillospiraceae</taxon>
        <taxon>Oscillospiraceae incertae sedis</taxon>
        <taxon>Candidatus Avoscillospira</taxon>
    </lineage>
</organism>
<comment type="pathway">
    <text evidence="4">Amino-acid biosynthesis.</text>
</comment>
<keyword evidence="3" id="KW-0314">Glutamate biosynthesis</keyword>
<dbReference type="GO" id="GO:0006537">
    <property type="term" value="P:glutamate biosynthetic process"/>
    <property type="evidence" value="ECO:0007669"/>
    <property type="project" value="UniProtKB-KW"/>
</dbReference>
<evidence type="ECO:0000256" key="4">
    <source>
        <dbReference type="ARBA" id="ARBA00029440"/>
    </source>
</evidence>
<dbReference type="InterPro" id="IPR036188">
    <property type="entry name" value="FAD/NAD-bd_sf"/>
</dbReference>
<dbReference type="Pfam" id="PF07992">
    <property type="entry name" value="Pyr_redox_2"/>
    <property type="match status" value="1"/>
</dbReference>
<proteinExistence type="predicted"/>
<dbReference type="InterPro" id="IPR051394">
    <property type="entry name" value="Glutamate_Synthase"/>
</dbReference>
<dbReference type="InterPro" id="IPR006005">
    <property type="entry name" value="Glut_synth_ssu1"/>
</dbReference>
<reference evidence="7" key="1">
    <citation type="submission" date="2020-10" db="EMBL/GenBank/DDBJ databases">
        <authorList>
            <person name="Gilroy R."/>
        </authorList>
    </citation>
    <scope>NUCLEOTIDE SEQUENCE</scope>
    <source>
        <strain evidence="7">ChiBcec16-1751</strain>
    </source>
</reference>
<feature type="domain" description="FAD/NAD(P)-binding" evidence="5">
    <location>
        <begin position="155"/>
        <end position="472"/>
    </location>
</feature>
<dbReference type="PANTHER" id="PTHR43100">
    <property type="entry name" value="GLUTAMATE SYNTHASE [NADPH] SMALL CHAIN"/>
    <property type="match status" value="1"/>
</dbReference>
<evidence type="ECO:0000256" key="2">
    <source>
        <dbReference type="ARBA" id="ARBA00023002"/>
    </source>
</evidence>
<protein>
    <submittedName>
        <fullName evidence="7">Glutamate synthase subunit beta</fullName>
    </submittedName>
</protein>
<evidence type="ECO:0000259" key="5">
    <source>
        <dbReference type="Pfam" id="PF07992"/>
    </source>
</evidence>
<dbReference type="Proteomes" id="UP000886741">
    <property type="component" value="Unassembled WGS sequence"/>
</dbReference>
<comment type="caution">
    <text evidence="7">The sequence shown here is derived from an EMBL/GenBank/DDBJ whole genome shotgun (WGS) entry which is preliminary data.</text>
</comment>
<keyword evidence="1" id="KW-0028">Amino-acid biosynthesis</keyword>
<dbReference type="Gene3D" id="1.10.1060.10">
    <property type="entry name" value="Alpha-helical ferredoxin"/>
    <property type="match status" value="1"/>
</dbReference>
<gene>
    <name evidence="7" type="ORF">IAA83_08785</name>
</gene>
<name>A0A9D1FAR1_9FIRM</name>
<dbReference type="PRINTS" id="PR00419">
    <property type="entry name" value="ADXRDTASE"/>
</dbReference>
<accession>A0A9D1FAR1</accession>
<evidence type="ECO:0000256" key="1">
    <source>
        <dbReference type="ARBA" id="ARBA00022605"/>
    </source>
</evidence>
<dbReference type="PANTHER" id="PTHR43100:SF3">
    <property type="entry name" value="FAD_NAD(P)-BINDING DOMAIN-CONTAINING PROTEIN"/>
    <property type="match status" value="1"/>
</dbReference>
<dbReference type="Pfam" id="PF14691">
    <property type="entry name" value="Fer4_20"/>
    <property type="match status" value="1"/>
</dbReference>
<dbReference type="InterPro" id="IPR028261">
    <property type="entry name" value="DPD_II"/>
</dbReference>
<sequence>MGKSTGFLEFERREDGAEAPKSRVKHWGEFHRTLPKEARMEQGGRCMNCGVPFCQSGVSYGGDVFGCPLHNLIPEWNDMLWSDNFGHALSRLLKQNNFPEFTGRVCPALCEQACTCAVAGKPAVTVRENELGIIEDGFANGRMVPNVPKVHSGCKVAIVGSGPAGLACADQLNHRGHNVTVFEREDRVGGLLTYGIPNMKLDKDIVDRRVRLMRFEGVEFRTNSPIVTKEDAEKLLADYDAVVLACGAEQPRPYAAASTDIPGVSFAVPYLKAATKTLLDGVENPLDAKDKHVVIIGAGYTSSDCVATAIRQGCASVTQIIRKPAELARQRKGLWGQLPEEHDYAIEEAVAVFGTDPRQYETVLTGTVTDEETGVLKAVKIVDVQWIRVDGIVMMEELTETEREIPADLLLIANGFSGCNPTVLDAFGLEPDSHGNLCLEGQDSHATAREGVFTAGDMRRGASLVVWAIAEGRATARDVDEYLTGYRSL</sequence>
<dbReference type="SUPFAM" id="SSF46548">
    <property type="entry name" value="alpha-helical ferredoxin"/>
    <property type="match status" value="1"/>
</dbReference>
<dbReference type="InterPro" id="IPR009051">
    <property type="entry name" value="Helical_ferredxn"/>
</dbReference>
<evidence type="ECO:0000313" key="7">
    <source>
        <dbReference type="EMBL" id="HIS65448.1"/>
    </source>
</evidence>
<evidence type="ECO:0000256" key="3">
    <source>
        <dbReference type="ARBA" id="ARBA00023164"/>
    </source>
</evidence>
<dbReference type="GO" id="GO:0051536">
    <property type="term" value="F:iron-sulfur cluster binding"/>
    <property type="evidence" value="ECO:0007669"/>
    <property type="project" value="InterPro"/>
</dbReference>
<feature type="domain" description="Dihydroprymidine dehydrogenase" evidence="6">
    <location>
        <begin position="24"/>
        <end position="128"/>
    </location>
</feature>
<dbReference type="Gene3D" id="3.50.50.60">
    <property type="entry name" value="FAD/NAD(P)-binding domain"/>
    <property type="match status" value="2"/>
</dbReference>